<feature type="region of interest" description="Disordered" evidence="1">
    <location>
        <begin position="262"/>
        <end position="288"/>
    </location>
</feature>
<evidence type="ECO:0000256" key="2">
    <source>
        <dbReference type="SAM" id="SignalP"/>
    </source>
</evidence>
<gene>
    <name evidence="3" type="ORF">SAMN05216289_10326</name>
</gene>
<evidence type="ECO:0000313" key="4">
    <source>
        <dbReference type="Proteomes" id="UP000198575"/>
    </source>
</evidence>
<dbReference type="STRING" id="578942.SAMN05216289_10326"/>
<keyword evidence="4" id="KW-1185">Reference proteome</keyword>
<evidence type="ECO:0000313" key="3">
    <source>
        <dbReference type="EMBL" id="SFN04425.1"/>
    </source>
</evidence>
<feature type="region of interest" description="Disordered" evidence="1">
    <location>
        <begin position="164"/>
        <end position="183"/>
    </location>
</feature>
<protein>
    <recommendedName>
        <fullName evidence="5">Adhesin domain-containing protein</fullName>
    </recommendedName>
</protein>
<feature type="compositionally biased region" description="Acidic residues" evidence="1">
    <location>
        <begin position="278"/>
        <end position="288"/>
    </location>
</feature>
<keyword evidence="2" id="KW-0732">Signal</keyword>
<proteinExistence type="predicted"/>
<accession>A0A1I4VTF1</accession>
<organism evidence="3 4">
    <name type="scientific">Dokdonella immobilis</name>
    <dbReference type="NCBI Taxonomy" id="578942"/>
    <lineage>
        <taxon>Bacteria</taxon>
        <taxon>Pseudomonadati</taxon>
        <taxon>Pseudomonadota</taxon>
        <taxon>Gammaproteobacteria</taxon>
        <taxon>Lysobacterales</taxon>
        <taxon>Rhodanobacteraceae</taxon>
        <taxon>Dokdonella</taxon>
    </lineage>
</organism>
<feature type="chain" id="PRO_5011459129" description="Adhesin domain-containing protein" evidence="2">
    <location>
        <begin position="22"/>
        <end position="288"/>
    </location>
</feature>
<reference evidence="3 4" key="1">
    <citation type="submission" date="2016-10" db="EMBL/GenBank/DDBJ databases">
        <authorList>
            <person name="de Groot N.N."/>
        </authorList>
    </citation>
    <scope>NUCLEOTIDE SEQUENCE [LARGE SCALE GENOMIC DNA]</scope>
    <source>
        <strain evidence="3 4">CGMCC 1.7659</strain>
    </source>
</reference>
<sequence>MRTILFGGVFAAICGCACARAGTETPASASARDDGSDIRIVRQDVSSTLPAGQALVVDNPYGDVRLRFGGYENVLELHAVTQQPAAGKTIALQPSVDGDRYRIAPRLPEGTLVAPGQRLDMVILVPLGHAVSVHTERGLIESRGVRADIELRSTAGDIAVRGTQGSVNAETGPGSIEASLGKAPAGSRQRLATRTGNIILAVDDGLDAHLELATSAAFATEYSLQVTHLPGQEPNKQARALVGDDRASIVVESRRGEIRLLRRSGFVSTDPESGQKEETEEEADSDSD</sequence>
<dbReference type="PROSITE" id="PS51257">
    <property type="entry name" value="PROKAR_LIPOPROTEIN"/>
    <property type="match status" value="1"/>
</dbReference>
<feature type="signal peptide" evidence="2">
    <location>
        <begin position="1"/>
        <end position="21"/>
    </location>
</feature>
<dbReference type="EMBL" id="FOVF01000003">
    <property type="protein sequence ID" value="SFN04425.1"/>
    <property type="molecule type" value="Genomic_DNA"/>
</dbReference>
<dbReference type="OrthoDB" id="6064646at2"/>
<evidence type="ECO:0000256" key="1">
    <source>
        <dbReference type="SAM" id="MobiDB-lite"/>
    </source>
</evidence>
<dbReference type="Proteomes" id="UP000198575">
    <property type="component" value="Unassembled WGS sequence"/>
</dbReference>
<dbReference type="AlphaFoldDB" id="A0A1I4VTF1"/>
<name>A0A1I4VTF1_9GAMM</name>
<dbReference type="RefSeq" id="WP_139224833.1">
    <property type="nucleotide sequence ID" value="NZ_FOVF01000003.1"/>
</dbReference>
<evidence type="ECO:0008006" key="5">
    <source>
        <dbReference type="Google" id="ProtNLM"/>
    </source>
</evidence>